<name>A0A8J4Q072_9MYCE</name>
<sequence length="975" mass="110708">MTDVTLVAERIKLDQEIRGHSETDILYTKTNHIESNIKIIVVPGNPGVVDFYYDFIKHLYSNLKLDIIAVSHLGHCGKIQESFSVEEQIEHKALFLDWLLKYRFNDQKDIKFVLIGHSVGSYVSLKVLKRYGDKYPIQTVCNLFPTFRNLYEGLSPFIKMVVMRSSTRSAISSFLHYIPSMVTNAVLGFILPTDEVRIAISQKINYYLALNILYMAYTETEDIRELDQECKSVFQQNLDSLLFIYGTSDPYTPHQFYHDMKSDYPTGNIEFAQEGIPHAFVLNHSKPIAIRVSEFILNSTSMFFIDMTSTHIDLYNNEANNEMIVNSNNSSNNNNDNNNLFLKCIWRNKYIKSNIKRQVFNGKVITVHLPFLLENYKSLTNIPHLRLKVYRHHYVEYASEFINNQQARDLVYELKFDRLFQFGNIKNPSLDSFIPNGVRILKLGRSFNMPLHSLFNTETNFDHLEYLCLGDKFNQSIQHPLPPTITTLVLGDDFNAPIKYLPKSLCNLTIGNGCRDFEIDNSIVPSTLKRLVVGQAWENFKNFKEIQQFECTLAPIVYEEDQQQPNFVLPFNCTTCNLKSVENFTGLIFPPTLSTVHLELIMMNPIPAGLFPETIHSFYLKSSTFSPLLPGSLPSSLTLLDLGVKFNQPLTEGILPKNLLWLRLSDTFNQRIEVGALPRSLKTLIVSGSYGLPMPLGAIPHGVKHLTFNHSCFPPPLMGLIPNTVEDLVFSEKFSAKMSPGFIPKSVKRLSMSLFLNKGLQVGFIPNSVESLKLNCDPFLGSIQKGSIPSSVTDLQISGLFSCRFVRKYHIPSTVKKMQFQMEIGKNEIVDPKSSPLPHGITHLIVRSTHPIPPHSVPSSVEKMTFYHIPQPIDLGVIPNSVTTLEFTRGFDQPLKVGVFPNSVINISFSLSFTQFLAKGVIPNSVRNLKICSRYVAIEEGTIPSSVRSLTIPSNDYHGNQKFIPKSVIEINWVK</sequence>
<dbReference type="GO" id="GO:0005811">
    <property type="term" value="C:lipid droplet"/>
    <property type="evidence" value="ECO:0007669"/>
    <property type="project" value="InterPro"/>
</dbReference>
<reference evidence="2" key="1">
    <citation type="submission" date="2020-01" db="EMBL/GenBank/DDBJ databases">
        <title>Development of genomics and gene disruption for Polysphondylium violaceum indicates a role for the polyketide synthase stlB in stalk morphogenesis.</title>
        <authorList>
            <person name="Narita B."/>
            <person name="Kawabe Y."/>
            <person name="Kin K."/>
            <person name="Saito T."/>
            <person name="Gibbs R."/>
            <person name="Kuspa A."/>
            <person name="Muzny D."/>
            <person name="Queller D."/>
            <person name="Richards S."/>
            <person name="Strassman J."/>
            <person name="Sucgang R."/>
            <person name="Worley K."/>
            <person name="Schaap P."/>
        </authorList>
    </citation>
    <scope>NUCLEOTIDE SEQUENCE</scope>
    <source>
        <strain evidence="2">QSvi11</strain>
    </source>
</reference>
<keyword evidence="3" id="KW-1185">Reference proteome</keyword>
<evidence type="ECO:0000313" key="3">
    <source>
        <dbReference type="Proteomes" id="UP000695562"/>
    </source>
</evidence>
<dbReference type="Proteomes" id="UP000695562">
    <property type="component" value="Unassembled WGS sequence"/>
</dbReference>
<dbReference type="GO" id="GO:0019915">
    <property type="term" value="P:lipid storage"/>
    <property type="evidence" value="ECO:0007669"/>
    <property type="project" value="InterPro"/>
</dbReference>
<dbReference type="PANTHER" id="PTHR32134:SF169">
    <property type="entry name" value="FNIP REPEAT-CONTAINING PROTEIN-RELATED"/>
    <property type="match status" value="1"/>
</dbReference>
<dbReference type="SUPFAM" id="SSF53474">
    <property type="entry name" value="alpha/beta-Hydrolases"/>
    <property type="match status" value="1"/>
</dbReference>
<dbReference type="Pfam" id="PF10230">
    <property type="entry name" value="LIDHydrolase"/>
    <property type="match status" value="1"/>
</dbReference>
<proteinExistence type="predicted"/>
<accession>A0A8J4Q072</accession>
<dbReference type="Gene3D" id="3.40.50.1820">
    <property type="entry name" value="alpha/beta hydrolase"/>
    <property type="match status" value="1"/>
</dbReference>
<organism evidence="2 3">
    <name type="scientific">Polysphondylium violaceum</name>
    <dbReference type="NCBI Taxonomy" id="133409"/>
    <lineage>
        <taxon>Eukaryota</taxon>
        <taxon>Amoebozoa</taxon>
        <taxon>Evosea</taxon>
        <taxon>Eumycetozoa</taxon>
        <taxon>Dictyostelia</taxon>
        <taxon>Dictyosteliales</taxon>
        <taxon>Dictyosteliaceae</taxon>
        <taxon>Polysphondylium</taxon>
    </lineage>
</organism>
<gene>
    <name evidence="2" type="ORF">CYY_006336</name>
</gene>
<evidence type="ECO:0000313" key="2">
    <source>
        <dbReference type="EMBL" id="KAF2072341.1"/>
    </source>
</evidence>
<comment type="caution">
    <text evidence="2">The sequence shown here is derived from an EMBL/GenBank/DDBJ whole genome shotgun (WGS) entry which is preliminary data.</text>
</comment>
<dbReference type="SUPFAM" id="SSF52058">
    <property type="entry name" value="L domain-like"/>
    <property type="match status" value="1"/>
</dbReference>
<dbReference type="PANTHER" id="PTHR32134">
    <property type="entry name" value="FNIP REPEAT-CONTAINING PROTEIN"/>
    <property type="match status" value="1"/>
</dbReference>
<dbReference type="GO" id="GO:0016298">
    <property type="term" value="F:lipase activity"/>
    <property type="evidence" value="ECO:0007669"/>
    <property type="project" value="InterPro"/>
</dbReference>
<dbReference type="InterPro" id="IPR019363">
    <property type="entry name" value="LDAH"/>
</dbReference>
<evidence type="ECO:0000256" key="1">
    <source>
        <dbReference type="ARBA" id="ARBA00022737"/>
    </source>
</evidence>
<dbReference type="AlphaFoldDB" id="A0A8J4Q072"/>
<protein>
    <submittedName>
        <fullName evidence="2">Uncharacterized protein</fullName>
    </submittedName>
</protein>
<dbReference type="InterPro" id="IPR008615">
    <property type="entry name" value="FNIP"/>
</dbReference>
<dbReference type="InterPro" id="IPR051251">
    <property type="entry name" value="STK_FNIP-Repeat"/>
</dbReference>
<dbReference type="EMBL" id="AJWJ01000288">
    <property type="protein sequence ID" value="KAF2072341.1"/>
    <property type="molecule type" value="Genomic_DNA"/>
</dbReference>
<dbReference type="OrthoDB" id="448051at2759"/>
<dbReference type="InterPro" id="IPR029058">
    <property type="entry name" value="AB_hydrolase_fold"/>
</dbReference>
<keyword evidence="1" id="KW-0677">Repeat</keyword>
<dbReference type="Pfam" id="PF05725">
    <property type="entry name" value="FNIP"/>
    <property type="match status" value="5"/>
</dbReference>